<feature type="transmembrane region" description="Helical" evidence="4">
    <location>
        <begin position="102"/>
        <end position="119"/>
    </location>
</feature>
<keyword evidence="3 4" id="KW-0472">Membrane</keyword>
<comment type="subcellular location">
    <subcellularLocation>
        <location evidence="4">Membrane</location>
        <topology evidence="4">Multi-pass membrane protein</topology>
    </subcellularLocation>
</comment>
<feature type="transmembrane region" description="Helical" evidence="4">
    <location>
        <begin position="152"/>
        <end position="169"/>
    </location>
</feature>
<dbReference type="GO" id="GO:0016020">
    <property type="term" value="C:membrane"/>
    <property type="evidence" value="ECO:0007669"/>
    <property type="project" value="UniProtKB-SubCell"/>
</dbReference>
<keyword evidence="4" id="KW-0813">Transport</keyword>
<evidence type="ECO:0000313" key="5">
    <source>
        <dbReference type="EMBL" id="OUT20006.1"/>
    </source>
</evidence>
<keyword evidence="4" id="KW-0406">Ion transport</keyword>
<name>A0A1Z8JHD8_PICKU</name>
<dbReference type="GO" id="GO:0005375">
    <property type="term" value="F:copper ion transmembrane transporter activity"/>
    <property type="evidence" value="ECO:0007669"/>
    <property type="project" value="UniProtKB-UniRule"/>
</dbReference>
<dbReference type="InterPro" id="IPR007274">
    <property type="entry name" value="Cop_transporter"/>
</dbReference>
<reference evidence="5 6" key="1">
    <citation type="submission" date="2017-05" db="EMBL/GenBank/DDBJ databases">
        <title>The Genome Sequence of Candida krusei Ckrusei653.</title>
        <authorList>
            <person name="Cuomo C."/>
            <person name="Forche A."/>
            <person name="Young S."/>
            <person name="Abouelleil A."/>
            <person name="Cao P."/>
            <person name="Chapman S."/>
            <person name="Cusick C."/>
            <person name="Shea T."/>
            <person name="Nusbaum C."/>
            <person name="Birren B."/>
        </authorList>
    </citation>
    <scope>NUCLEOTIDE SEQUENCE [LARGE SCALE GENOMIC DNA]</scope>
    <source>
        <strain evidence="5 6">Ckrusei653</strain>
    </source>
</reference>
<dbReference type="PANTHER" id="PTHR12483:SF115">
    <property type="entry name" value="COPPER TRANSPORT PROTEIN"/>
    <property type="match status" value="1"/>
</dbReference>
<keyword evidence="4" id="KW-0187">Copper transport</keyword>
<organism evidence="5 6">
    <name type="scientific">Pichia kudriavzevii</name>
    <name type="common">Yeast</name>
    <name type="synonym">Issatchenkia orientalis</name>
    <dbReference type="NCBI Taxonomy" id="4909"/>
    <lineage>
        <taxon>Eukaryota</taxon>
        <taxon>Fungi</taxon>
        <taxon>Dikarya</taxon>
        <taxon>Ascomycota</taxon>
        <taxon>Saccharomycotina</taxon>
        <taxon>Pichiomycetes</taxon>
        <taxon>Pichiales</taxon>
        <taxon>Pichiaceae</taxon>
        <taxon>Pichia</taxon>
    </lineage>
</organism>
<keyword evidence="4" id="KW-0186">Copper</keyword>
<keyword evidence="2 4" id="KW-1133">Transmembrane helix</keyword>
<dbReference type="Proteomes" id="UP000195871">
    <property type="component" value="Unassembled WGS sequence"/>
</dbReference>
<gene>
    <name evidence="5" type="ORF">CAS74_004739</name>
</gene>
<sequence>MEPLNLETAQSVFLDTATIVTSSLSETSLAPQVTAKRSRPCHKGMKHAMNHDMSHSSHTMKTNMEHDMPGMKMCKMSMTLNSDYENLCILSDKLIITTKTELLLAMVGICLFTLGYEYFKVFVDRMQKRYSHFLESNNVTEGELKKYRLKHSLLYGISVGYSFLIMLLFMTFNTWVMLSVCVGAAIGHYIVPRKASTLSLNCH</sequence>
<accession>A0A1Z8JHD8</accession>
<comment type="similarity">
    <text evidence="4">Belongs to the copper transporter (Ctr) (TC 1.A.56) family. SLC31A subfamily.</text>
</comment>
<feature type="transmembrane region" description="Helical" evidence="4">
    <location>
        <begin position="175"/>
        <end position="191"/>
    </location>
</feature>
<dbReference type="PANTHER" id="PTHR12483">
    <property type="entry name" value="SOLUTE CARRIER FAMILY 31 COPPER TRANSPORTERS"/>
    <property type="match status" value="1"/>
</dbReference>
<dbReference type="Pfam" id="PF04145">
    <property type="entry name" value="Ctr"/>
    <property type="match status" value="2"/>
</dbReference>
<proteinExistence type="inferred from homology"/>
<evidence type="ECO:0000256" key="1">
    <source>
        <dbReference type="ARBA" id="ARBA00022692"/>
    </source>
</evidence>
<evidence type="ECO:0000256" key="3">
    <source>
        <dbReference type="ARBA" id="ARBA00023136"/>
    </source>
</evidence>
<evidence type="ECO:0000256" key="4">
    <source>
        <dbReference type="RuleBase" id="RU367022"/>
    </source>
</evidence>
<evidence type="ECO:0000313" key="6">
    <source>
        <dbReference type="Proteomes" id="UP000195871"/>
    </source>
</evidence>
<keyword evidence="1 4" id="KW-0812">Transmembrane</keyword>
<dbReference type="EMBL" id="NHMM01000009">
    <property type="protein sequence ID" value="OUT20006.1"/>
    <property type="molecule type" value="Genomic_DNA"/>
</dbReference>
<comment type="caution">
    <text evidence="5">The sequence shown here is derived from an EMBL/GenBank/DDBJ whole genome shotgun (WGS) entry which is preliminary data.</text>
</comment>
<dbReference type="VEuPathDB" id="FungiDB:C5L36_0A10890"/>
<dbReference type="AlphaFoldDB" id="A0A1Z8JHD8"/>
<protein>
    <recommendedName>
        <fullName evidence="4">Copper transport protein</fullName>
    </recommendedName>
</protein>
<evidence type="ECO:0000256" key="2">
    <source>
        <dbReference type="ARBA" id="ARBA00022989"/>
    </source>
</evidence>